<dbReference type="GeneTree" id="ENSGT00950000182808"/>
<evidence type="ECO:0000256" key="5">
    <source>
        <dbReference type="ARBA" id="ARBA00022989"/>
    </source>
</evidence>
<accession>H2ZGM3</accession>
<comment type="similarity">
    <text evidence="2">Belongs to the bile acid:sodium symporter (BASS) (TC 2.A.28) family.</text>
</comment>
<dbReference type="Gene3D" id="1.20.1530.20">
    <property type="match status" value="1"/>
</dbReference>
<keyword evidence="3 8" id="KW-0812">Transmembrane</keyword>
<feature type="compositionally biased region" description="Basic and acidic residues" evidence="7">
    <location>
        <begin position="348"/>
        <end position="377"/>
    </location>
</feature>
<proteinExistence type="inferred from homology"/>
<feature type="transmembrane region" description="Helical" evidence="8">
    <location>
        <begin position="113"/>
        <end position="133"/>
    </location>
</feature>
<evidence type="ECO:0000256" key="8">
    <source>
        <dbReference type="SAM" id="Phobius"/>
    </source>
</evidence>
<feature type="transmembrane region" description="Helical" evidence="8">
    <location>
        <begin position="176"/>
        <end position="199"/>
    </location>
</feature>
<evidence type="ECO:0000256" key="4">
    <source>
        <dbReference type="ARBA" id="ARBA00022847"/>
    </source>
</evidence>
<dbReference type="InterPro" id="IPR002657">
    <property type="entry name" value="BilAc:Na_symport/Acr3"/>
</dbReference>
<keyword evidence="4" id="KW-0769">Symport</keyword>
<dbReference type="InParanoid" id="H2ZGM3"/>
<feature type="transmembrane region" description="Helical" evidence="8">
    <location>
        <begin position="313"/>
        <end position="333"/>
    </location>
</feature>
<evidence type="ECO:0000313" key="10">
    <source>
        <dbReference type="Proteomes" id="UP000007875"/>
    </source>
</evidence>
<comment type="subcellular location">
    <subcellularLocation>
        <location evidence="1">Membrane</location>
        <topology evidence="1">Multi-pass membrane protein</topology>
    </subcellularLocation>
</comment>
<sequence>MEYSGSGYGSGALEIKLSFNSCSTLDDDSAMMTLPGCSSVNRAKFSRALSMTLIACVSIVMFAMGCKVQVAKMKDRIVRPWGIVIGFLCQFGIMPLCAFGLARIFKLTRGKALVVLVMGCLPGGNTSNLITYWSGGDLDLSITMTAMSTVFAFAMMPLCLFVYGRSFVGGTITVPYLSIVLVLALFIIPVGIGIILNYFRPALAETMAKIGAVLGLFVIIAAATVGIILYPAAYNIPAIFWEIGLILPFLGYVFGYGISAALSCFGRNDNLTHKQWRTIAIETGTQNTQLCTTIVQLNYGCTCMILEMYAYPLVYFLYQVAVALIFCLAFQIYSRLNSPEPPESPPMEMEHLEHLDTDPNKDEVDNNRNRRDSVVAV</sequence>
<keyword evidence="5 8" id="KW-1133">Transmembrane helix</keyword>
<dbReference type="InterPro" id="IPR004710">
    <property type="entry name" value="Bilac:Na_transpt"/>
</dbReference>
<dbReference type="HOGENOM" id="CLU_034788_7_0_1"/>
<feature type="transmembrane region" description="Helical" evidence="8">
    <location>
        <begin position="48"/>
        <end position="66"/>
    </location>
</feature>
<dbReference type="Ensembl" id="ENSCSAVT00000016921.1">
    <property type="protein sequence ID" value="ENSCSAVP00000016739.1"/>
    <property type="gene ID" value="ENSCSAVG00000009842.1"/>
</dbReference>
<feature type="transmembrane region" description="Helical" evidence="8">
    <location>
        <begin position="211"/>
        <end position="233"/>
    </location>
</feature>
<evidence type="ECO:0000256" key="1">
    <source>
        <dbReference type="ARBA" id="ARBA00004141"/>
    </source>
</evidence>
<dbReference type="Proteomes" id="UP000007875">
    <property type="component" value="Unassembled WGS sequence"/>
</dbReference>
<feature type="transmembrane region" description="Helical" evidence="8">
    <location>
        <begin position="78"/>
        <end position="101"/>
    </location>
</feature>
<dbReference type="PANTHER" id="PTHR10361:SF28">
    <property type="entry name" value="P3 PROTEIN-RELATED"/>
    <property type="match status" value="1"/>
</dbReference>
<reference evidence="10" key="1">
    <citation type="submission" date="2003-08" db="EMBL/GenBank/DDBJ databases">
        <authorList>
            <person name="Birren B."/>
            <person name="Nusbaum C."/>
            <person name="Abebe A."/>
            <person name="Abouelleil A."/>
            <person name="Adekoya E."/>
            <person name="Ait-zahra M."/>
            <person name="Allen N."/>
            <person name="Allen T."/>
            <person name="An P."/>
            <person name="Anderson M."/>
            <person name="Anderson S."/>
            <person name="Arachchi H."/>
            <person name="Armbruster J."/>
            <person name="Bachantsang P."/>
            <person name="Baldwin J."/>
            <person name="Barry A."/>
            <person name="Bayul T."/>
            <person name="Blitshsteyn B."/>
            <person name="Bloom T."/>
            <person name="Blye J."/>
            <person name="Boguslavskiy L."/>
            <person name="Borowsky M."/>
            <person name="Boukhgalter B."/>
            <person name="Brunache A."/>
            <person name="Butler J."/>
            <person name="Calixte N."/>
            <person name="Calvo S."/>
            <person name="Camarata J."/>
            <person name="Campo K."/>
            <person name="Chang J."/>
            <person name="Cheshatsang Y."/>
            <person name="Citroen M."/>
            <person name="Collymore A."/>
            <person name="Considine T."/>
            <person name="Cook A."/>
            <person name="Cooke P."/>
            <person name="Corum B."/>
            <person name="Cuomo C."/>
            <person name="David R."/>
            <person name="Dawoe T."/>
            <person name="Degray S."/>
            <person name="Dodge S."/>
            <person name="Dooley K."/>
            <person name="Dorje P."/>
            <person name="Dorjee K."/>
            <person name="Dorris L."/>
            <person name="Duffey N."/>
            <person name="Dupes A."/>
            <person name="Elkins T."/>
            <person name="Engels R."/>
            <person name="Erickson J."/>
            <person name="Farina A."/>
            <person name="Faro S."/>
            <person name="Ferreira P."/>
            <person name="Fischer H."/>
            <person name="Fitzgerald M."/>
            <person name="Foley K."/>
            <person name="Gage D."/>
            <person name="Galagan J."/>
            <person name="Gearin G."/>
            <person name="Gnerre S."/>
            <person name="Gnirke A."/>
            <person name="Goyette A."/>
            <person name="Graham J."/>
            <person name="Grandbois E."/>
            <person name="Gyaltsen K."/>
            <person name="Hafez N."/>
            <person name="Hagopian D."/>
            <person name="Hagos B."/>
            <person name="Hall J."/>
            <person name="Hatcher B."/>
            <person name="Heller A."/>
            <person name="Higgins H."/>
            <person name="Honan T."/>
            <person name="Horn A."/>
            <person name="Houde N."/>
            <person name="Hughes L."/>
            <person name="Hulme W."/>
            <person name="Husby E."/>
            <person name="Iliev I."/>
            <person name="Jaffe D."/>
            <person name="Jones C."/>
            <person name="Kamal M."/>
            <person name="Kamat A."/>
            <person name="Kamvysselis M."/>
            <person name="Karlsson E."/>
            <person name="Kells C."/>
            <person name="Kieu A."/>
            <person name="Kisner P."/>
            <person name="Kodira C."/>
            <person name="Kulbokas E."/>
            <person name="Labutti K."/>
            <person name="Lama D."/>
            <person name="Landers T."/>
            <person name="Leger J."/>
            <person name="Levine S."/>
            <person name="Lewis D."/>
            <person name="Lewis T."/>
            <person name="Lindblad-toh K."/>
            <person name="Liu X."/>
            <person name="Lokyitsang T."/>
            <person name="Lokyitsang Y."/>
            <person name="Lucien O."/>
            <person name="Lui A."/>
            <person name="Ma L.J."/>
            <person name="Mabbitt R."/>
            <person name="Macdonald J."/>
            <person name="Maclean C."/>
            <person name="Major J."/>
            <person name="Manning J."/>
            <person name="Marabella R."/>
            <person name="Maru K."/>
            <person name="Matthews C."/>
            <person name="Mauceli E."/>
            <person name="Mccarthy M."/>
            <person name="Mcdonough S."/>
            <person name="Mcghee T."/>
            <person name="Meldrim J."/>
            <person name="Meneus L."/>
            <person name="Mesirov J."/>
            <person name="Mihalev A."/>
            <person name="Mihova T."/>
            <person name="Mikkelsen T."/>
            <person name="Mlenga V."/>
            <person name="Moru K."/>
            <person name="Mozes J."/>
            <person name="Mulrain L."/>
            <person name="Munson G."/>
            <person name="Naylor J."/>
            <person name="Newes C."/>
            <person name="Nguyen C."/>
            <person name="Nguyen N."/>
            <person name="Nguyen T."/>
            <person name="Nicol R."/>
            <person name="Nielsen C."/>
            <person name="Nizzari M."/>
            <person name="Norbu C."/>
            <person name="Norbu N."/>
            <person name="O'donnell P."/>
            <person name="Okoawo O."/>
            <person name="O'leary S."/>
            <person name="Omotosho B."/>
            <person name="O'neill K."/>
            <person name="Osman S."/>
            <person name="Parker S."/>
            <person name="Perrin D."/>
            <person name="Phunkhang P."/>
            <person name="Piqani B."/>
            <person name="Purcell S."/>
            <person name="Rachupka T."/>
            <person name="Ramasamy U."/>
            <person name="Rameau R."/>
            <person name="Ray V."/>
            <person name="Raymond C."/>
            <person name="Retta R."/>
            <person name="Richardson S."/>
            <person name="Rise C."/>
            <person name="Rodriguez J."/>
            <person name="Rogers J."/>
            <person name="Rogov P."/>
            <person name="Rutman M."/>
            <person name="Schupbach R."/>
            <person name="Seaman C."/>
            <person name="Settipalli S."/>
            <person name="Sharpe T."/>
            <person name="Sheridan J."/>
            <person name="Sherpa N."/>
            <person name="Shi J."/>
            <person name="Smirnov S."/>
            <person name="Smith C."/>
            <person name="Sougnez C."/>
            <person name="Spencer B."/>
            <person name="Stalker J."/>
            <person name="Stange-thomann N."/>
            <person name="Stavropoulos S."/>
            <person name="Stetson K."/>
            <person name="Stone C."/>
            <person name="Stone S."/>
            <person name="Stubbs M."/>
            <person name="Talamas J."/>
            <person name="Tchuinga P."/>
            <person name="Tenzing P."/>
            <person name="Tesfaye S."/>
            <person name="Theodore J."/>
            <person name="Thoulutsang Y."/>
            <person name="Topham K."/>
            <person name="Towey S."/>
            <person name="Tsamla T."/>
            <person name="Tsomo N."/>
            <person name="Vallee D."/>
            <person name="Vassiliev H."/>
            <person name="Venkataraman V."/>
            <person name="Vinson J."/>
            <person name="Vo A."/>
            <person name="Wade C."/>
            <person name="Wang S."/>
            <person name="Wangchuk T."/>
            <person name="Wangdi T."/>
            <person name="Whittaker C."/>
            <person name="Wilkinson J."/>
            <person name="Wu Y."/>
            <person name="Wyman D."/>
            <person name="Yadav S."/>
            <person name="Yang S."/>
            <person name="Yang X."/>
            <person name="Yeager S."/>
            <person name="Yee E."/>
            <person name="Young G."/>
            <person name="Zainoun J."/>
            <person name="Zembeck L."/>
            <person name="Zimmer A."/>
            <person name="Zody M."/>
            <person name="Lander E."/>
        </authorList>
    </citation>
    <scope>NUCLEOTIDE SEQUENCE [LARGE SCALE GENOMIC DNA]</scope>
</reference>
<dbReference type="InterPro" id="IPR038770">
    <property type="entry name" value="Na+/solute_symporter_sf"/>
</dbReference>
<name>H2ZGM3_CIOSA</name>
<keyword evidence="6 8" id="KW-0472">Membrane</keyword>
<protein>
    <submittedName>
        <fullName evidence="9">Uncharacterized protein</fullName>
    </submittedName>
</protein>
<reference evidence="9" key="2">
    <citation type="submission" date="2025-08" db="UniProtKB">
        <authorList>
            <consortium name="Ensembl"/>
        </authorList>
    </citation>
    <scope>IDENTIFICATION</scope>
</reference>
<dbReference type="eggNOG" id="KOG2718">
    <property type="taxonomic scope" value="Eukaryota"/>
</dbReference>
<dbReference type="OMA" id="KMWTDAD"/>
<dbReference type="STRING" id="51511.ENSCSAVP00000016739"/>
<organism evidence="9 10">
    <name type="scientific">Ciona savignyi</name>
    <name type="common">Pacific transparent sea squirt</name>
    <dbReference type="NCBI Taxonomy" id="51511"/>
    <lineage>
        <taxon>Eukaryota</taxon>
        <taxon>Metazoa</taxon>
        <taxon>Chordata</taxon>
        <taxon>Tunicata</taxon>
        <taxon>Ascidiacea</taxon>
        <taxon>Phlebobranchia</taxon>
        <taxon>Cionidae</taxon>
        <taxon>Ciona</taxon>
    </lineage>
</organism>
<keyword evidence="4" id="KW-0813">Transport</keyword>
<feature type="transmembrane region" description="Helical" evidence="8">
    <location>
        <begin position="140"/>
        <end position="164"/>
    </location>
</feature>
<evidence type="ECO:0000256" key="6">
    <source>
        <dbReference type="ARBA" id="ARBA00023136"/>
    </source>
</evidence>
<dbReference type="PANTHER" id="PTHR10361">
    <property type="entry name" value="SODIUM-BILE ACID COTRANSPORTER"/>
    <property type="match status" value="1"/>
</dbReference>
<dbReference type="Pfam" id="PF01758">
    <property type="entry name" value="SBF"/>
    <property type="match status" value="1"/>
</dbReference>
<feature type="transmembrane region" description="Helical" evidence="8">
    <location>
        <begin position="239"/>
        <end position="265"/>
    </location>
</feature>
<keyword evidence="10" id="KW-1185">Reference proteome</keyword>
<dbReference type="GO" id="GO:0008508">
    <property type="term" value="F:bile acid:sodium symporter activity"/>
    <property type="evidence" value="ECO:0007669"/>
    <property type="project" value="TreeGrafter"/>
</dbReference>
<evidence type="ECO:0000313" key="9">
    <source>
        <dbReference type="Ensembl" id="ENSCSAVP00000016739.1"/>
    </source>
</evidence>
<evidence type="ECO:0000256" key="7">
    <source>
        <dbReference type="SAM" id="MobiDB-lite"/>
    </source>
</evidence>
<feature type="region of interest" description="Disordered" evidence="7">
    <location>
        <begin position="341"/>
        <end position="377"/>
    </location>
</feature>
<evidence type="ECO:0000256" key="2">
    <source>
        <dbReference type="ARBA" id="ARBA00006528"/>
    </source>
</evidence>
<dbReference type="GO" id="GO:0016020">
    <property type="term" value="C:membrane"/>
    <property type="evidence" value="ECO:0007669"/>
    <property type="project" value="UniProtKB-SubCell"/>
</dbReference>
<reference evidence="9" key="3">
    <citation type="submission" date="2025-09" db="UniProtKB">
        <authorList>
            <consortium name="Ensembl"/>
        </authorList>
    </citation>
    <scope>IDENTIFICATION</scope>
</reference>
<evidence type="ECO:0000256" key="3">
    <source>
        <dbReference type="ARBA" id="ARBA00022692"/>
    </source>
</evidence>
<dbReference type="AlphaFoldDB" id="H2ZGM3"/>